<keyword evidence="1" id="KW-0812">Transmembrane</keyword>
<evidence type="ECO:0008006" key="4">
    <source>
        <dbReference type="Google" id="ProtNLM"/>
    </source>
</evidence>
<accession>A0A541BP68</accession>
<dbReference type="OrthoDB" id="3748887at2"/>
<protein>
    <recommendedName>
        <fullName evidence="4">SHOCT domain-containing protein</fullName>
    </recommendedName>
</protein>
<dbReference type="Proteomes" id="UP000316256">
    <property type="component" value="Unassembled WGS sequence"/>
</dbReference>
<evidence type="ECO:0000256" key="1">
    <source>
        <dbReference type="SAM" id="Phobius"/>
    </source>
</evidence>
<sequence>MNTLGAQTALILADNWDGRYGPGWGPGPWFFLIPLTFWIAVIVIVVLARRRWRGRHGESTLRDVYAHGEITEAEYRARLAVLRETRR</sequence>
<keyword evidence="3" id="KW-1185">Reference proteome</keyword>
<comment type="caution">
    <text evidence="2">The sequence shown here is derived from an EMBL/GenBank/DDBJ whole genome shotgun (WGS) entry which is preliminary data.</text>
</comment>
<keyword evidence="1" id="KW-0472">Membrane</keyword>
<name>A0A541BP68_9NOCA</name>
<dbReference type="RefSeq" id="WP_142095944.1">
    <property type="nucleotide sequence ID" value="NZ_VIGH01000002.1"/>
</dbReference>
<gene>
    <name evidence="2" type="ORF">FK531_05490</name>
</gene>
<evidence type="ECO:0000313" key="2">
    <source>
        <dbReference type="EMBL" id="TQF74106.1"/>
    </source>
</evidence>
<evidence type="ECO:0000313" key="3">
    <source>
        <dbReference type="Proteomes" id="UP000316256"/>
    </source>
</evidence>
<feature type="transmembrane region" description="Helical" evidence="1">
    <location>
        <begin position="29"/>
        <end position="48"/>
    </location>
</feature>
<reference evidence="2 3" key="1">
    <citation type="submission" date="2019-06" db="EMBL/GenBank/DDBJ databases">
        <title>Rhodococcus spaelei sp. nov., isolated from a cave.</title>
        <authorList>
            <person name="Lee S.D."/>
        </authorList>
    </citation>
    <scope>NUCLEOTIDE SEQUENCE [LARGE SCALE GENOMIC DNA]</scope>
    <source>
        <strain evidence="2 3">C9-5</strain>
    </source>
</reference>
<dbReference type="EMBL" id="VIGH01000002">
    <property type="protein sequence ID" value="TQF74106.1"/>
    <property type="molecule type" value="Genomic_DNA"/>
</dbReference>
<organism evidence="2 3">
    <name type="scientific">Rhodococcus spelaei</name>
    <dbReference type="NCBI Taxonomy" id="2546320"/>
    <lineage>
        <taxon>Bacteria</taxon>
        <taxon>Bacillati</taxon>
        <taxon>Actinomycetota</taxon>
        <taxon>Actinomycetes</taxon>
        <taxon>Mycobacteriales</taxon>
        <taxon>Nocardiaceae</taxon>
        <taxon>Rhodococcus</taxon>
    </lineage>
</organism>
<proteinExistence type="predicted"/>
<keyword evidence="1" id="KW-1133">Transmembrane helix</keyword>
<dbReference type="AlphaFoldDB" id="A0A541BP68"/>